<reference evidence="3" key="1">
    <citation type="submission" date="2023-06" db="EMBL/GenBank/DDBJ databases">
        <authorList>
            <person name="Noh H."/>
        </authorList>
    </citation>
    <scope>NUCLEOTIDE SEQUENCE</scope>
    <source>
        <strain evidence="3">DUCC20226</strain>
    </source>
</reference>
<dbReference type="InterPro" id="IPR049450">
    <property type="entry name" value="ACOT8-like_C"/>
</dbReference>
<dbReference type="Gene3D" id="2.40.160.210">
    <property type="entry name" value="Acyl-CoA thioesterase, double hotdog domain"/>
    <property type="match status" value="1"/>
</dbReference>
<proteinExistence type="predicted"/>
<dbReference type="Proteomes" id="UP001265746">
    <property type="component" value="Unassembled WGS sequence"/>
</dbReference>
<comment type="caution">
    <text evidence="3">The sequence shown here is derived from an EMBL/GenBank/DDBJ whole genome shotgun (WGS) entry which is preliminary data.</text>
</comment>
<gene>
    <name evidence="3" type="ORF">N8I77_002771</name>
</gene>
<dbReference type="Pfam" id="PF20789">
    <property type="entry name" value="4HBT_3C"/>
    <property type="match status" value="1"/>
</dbReference>
<evidence type="ECO:0000313" key="4">
    <source>
        <dbReference type="Proteomes" id="UP001265746"/>
    </source>
</evidence>
<dbReference type="PANTHER" id="PTHR38110:SF4">
    <property type="entry name" value="THIOESTERASE-LIKE SUPERFAMILY-DOMAIN-CONTAINING PROTEIN"/>
    <property type="match status" value="1"/>
</dbReference>
<evidence type="ECO:0000259" key="1">
    <source>
        <dbReference type="Pfam" id="PF13622"/>
    </source>
</evidence>
<accession>A0AAD9STE2</accession>
<dbReference type="InterPro" id="IPR029069">
    <property type="entry name" value="HotDog_dom_sf"/>
</dbReference>
<evidence type="ECO:0000259" key="2">
    <source>
        <dbReference type="Pfam" id="PF20789"/>
    </source>
</evidence>
<organism evidence="3 4">
    <name type="scientific">Phomopsis amygdali</name>
    <name type="common">Fusicoccum amygdali</name>
    <dbReference type="NCBI Taxonomy" id="1214568"/>
    <lineage>
        <taxon>Eukaryota</taxon>
        <taxon>Fungi</taxon>
        <taxon>Dikarya</taxon>
        <taxon>Ascomycota</taxon>
        <taxon>Pezizomycotina</taxon>
        <taxon>Sordariomycetes</taxon>
        <taxon>Sordariomycetidae</taxon>
        <taxon>Diaporthales</taxon>
        <taxon>Diaporthaceae</taxon>
        <taxon>Diaporthe</taxon>
    </lineage>
</organism>
<dbReference type="EMBL" id="JAUJFL010000001">
    <property type="protein sequence ID" value="KAK2616060.1"/>
    <property type="molecule type" value="Genomic_DNA"/>
</dbReference>
<dbReference type="Pfam" id="PF13622">
    <property type="entry name" value="4HBT_3"/>
    <property type="match status" value="1"/>
</dbReference>
<dbReference type="InterPro" id="IPR052389">
    <property type="entry name" value="Sec_Metab_Biosynth-Assoc"/>
</dbReference>
<protein>
    <submittedName>
        <fullName evidence="3">Uncharacterized protein</fullName>
    </submittedName>
</protein>
<feature type="domain" description="Acyl-CoA thioesterase-like C-terminal" evidence="2">
    <location>
        <begin position="182"/>
        <end position="317"/>
    </location>
</feature>
<keyword evidence="4" id="KW-1185">Reference proteome</keyword>
<dbReference type="InterPro" id="IPR049449">
    <property type="entry name" value="TesB_ACOT8-like_N"/>
</dbReference>
<evidence type="ECO:0000313" key="3">
    <source>
        <dbReference type="EMBL" id="KAK2616060.1"/>
    </source>
</evidence>
<dbReference type="InterPro" id="IPR042171">
    <property type="entry name" value="Acyl-CoA_hotdog"/>
</dbReference>
<feature type="domain" description="Acyl-CoA thioesterase-like N-terminal HotDog" evidence="1">
    <location>
        <begin position="24"/>
        <end position="113"/>
    </location>
</feature>
<dbReference type="AlphaFoldDB" id="A0AAD9STE2"/>
<dbReference type="SUPFAM" id="SSF54637">
    <property type="entry name" value="Thioesterase/thiol ester dehydrase-isomerase"/>
    <property type="match status" value="1"/>
</dbReference>
<sequence length="333" mass="37170">MASRLKKQINLRQTSPDCYTASWHQDWTVGSALHGGCVAALIHHVAATHIVTDPKLKAQNQPDILNLHLDFLRSCERLDSTITVAVLKTGGATSTLQLQLSQKGRLKVIALATSTNFDKSLGPTVPTDWTLSPPPKPKPDFDRILAHKPEENWIPAILDGEIIPITRSIVGLLPRAGHLVNGICDFWNIYTDNERMDATDIALMTDIIPSMSDTLMRNGGLYEAHEYHRRVLERVEKDPGVPALMTNSLAEGMQASTFNSTVTLDMMFTRRLPDEGLRSIFNRTATRVLQDGRMDVDVTICNEDMEPICISRQLILVLEAQRKFREGKSQPKI</sequence>
<name>A0AAD9STE2_PHOAM</name>
<dbReference type="PANTHER" id="PTHR38110">
    <property type="entry name" value="CHROMOSOME 23, WHOLE GENOME SHOTGUN SEQUENCE"/>
    <property type="match status" value="1"/>
</dbReference>